<organism evidence="14 15">
    <name type="scientific">Listeria monocytogenes serotype 4a (strain M7)</name>
    <dbReference type="NCBI Taxonomy" id="1030009"/>
    <lineage>
        <taxon>Bacteria</taxon>
        <taxon>Bacillati</taxon>
        <taxon>Bacillota</taxon>
        <taxon>Bacilli</taxon>
        <taxon>Bacillales</taxon>
        <taxon>Listeriaceae</taxon>
        <taxon>Listeria</taxon>
    </lineage>
</organism>
<evidence type="ECO:0000313" key="15">
    <source>
        <dbReference type="Proteomes" id="UP000000486"/>
    </source>
</evidence>
<dbReference type="NCBIfam" id="NF001273">
    <property type="entry name" value="PRK00230.1"/>
    <property type="match status" value="1"/>
</dbReference>
<dbReference type="GO" id="GO:0044205">
    <property type="term" value="P:'de novo' UMP biosynthetic process"/>
    <property type="evidence" value="ECO:0007669"/>
    <property type="project" value="UniProtKB-UniRule"/>
</dbReference>
<dbReference type="InterPro" id="IPR013785">
    <property type="entry name" value="Aldolase_TIM"/>
</dbReference>
<comment type="function">
    <text evidence="1 9">Catalyzes the decarboxylation of orotidine 5'-monophosphate (OMP) to uridine 5'-monophosphate (UMP).</text>
</comment>
<evidence type="ECO:0000256" key="8">
    <source>
        <dbReference type="ARBA" id="ARBA00061012"/>
    </source>
</evidence>
<dbReference type="PATRIC" id="fig|1030009.3.peg.1914"/>
<dbReference type="Pfam" id="PF00215">
    <property type="entry name" value="OMPdecase"/>
    <property type="match status" value="1"/>
</dbReference>
<feature type="binding site" evidence="9 11">
    <location>
        <position position="182"/>
    </location>
    <ligand>
        <name>substrate</name>
    </ligand>
</feature>
<dbReference type="InterPro" id="IPR011060">
    <property type="entry name" value="RibuloseP-bd_barrel"/>
</dbReference>
<evidence type="ECO:0000256" key="5">
    <source>
        <dbReference type="ARBA" id="ARBA00022975"/>
    </source>
</evidence>
<feature type="binding site" evidence="9 11">
    <location>
        <position position="212"/>
    </location>
    <ligand>
        <name>substrate</name>
    </ligand>
</feature>
<dbReference type="SMR" id="A0A0E0UY68"/>
<feature type="active site" description="For OMPdecase activity" evidence="10">
    <location>
        <position position="58"/>
    </location>
</feature>
<feature type="active site" description="For OMPdecase activity" evidence="10">
    <location>
        <position position="63"/>
    </location>
</feature>
<protein>
    <recommendedName>
        <fullName evidence="9">Orotidine 5'-phosphate decarboxylase</fullName>
        <ecNumber evidence="9">4.1.1.23</ecNumber>
    </recommendedName>
    <alternativeName>
        <fullName evidence="9">OMP decarboxylase</fullName>
        <shortName evidence="9">OMPDCase</shortName>
        <shortName evidence="9">OMPdecase</shortName>
    </alternativeName>
</protein>
<dbReference type="InterPro" id="IPR014732">
    <property type="entry name" value="OMPdecase"/>
</dbReference>
<feature type="binding site" evidence="9 11">
    <location>
        <position position="31"/>
    </location>
    <ligand>
        <name>substrate</name>
    </ligand>
</feature>
<comment type="similarity">
    <text evidence="8 9">Belongs to the OMP decarboxylase family. Type 1 subfamily.</text>
</comment>
<feature type="binding site" evidence="9 11">
    <location>
        <position position="120"/>
    </location>
    <ligand>
        <name>substrate</name>
    </ligand>
</feature>
<dbReference type="GO" id="GO:0006207">
    <property type="term" value="P:'de novo' pyrimidine nucleobase biosynthetic process"/>
    <property type="evidence" value="ECO:0007669"/>
    <property type="project" value="InterPro"/>
</dbReference>
<evidence type="ECO:0000256" key="7">
    <source>
        <dbReference type="ARBA" id="ARBA00049157"/>
    </source>
</evidence>
<dbReference type="GO" id="GO:0004590">
    <property type="term" value="F:orotidine-5'-phosphate decarboxylase activity"/>
    <property type="evidence" value="ECO:0007669"/>
    <property type="project" value="UniProtKB-UniRule"/>
</dbReference>
<reference evidence="14 15" key="1">
    <citation type="journal article" date="2011" name="J. Bacteriol.">
        <title>Genome sequence of the nonpathogenic Listeria monocytogenes serovar 4a strain M7.</title>
        <authorList>
            <person name="Chen J."/>
            <person name="Xia Y."/>
            <person name="Cheng C."/>
            <person name="Fang C."/>
            <person name="Shan Y."/>
            <person name="Jin G."/>
            <person name="Fang W."/>
        </authorList>
    </citation>
    <scope>NUCLEOTIDE SEQUENCE [LARGE SCALE GENOMIC DNA]</scope>
    <source>
        <strain evidence="14 15">M7</strain>
    </source>
</reference>
<dbReference type="FunFam" id="3.20.20.70:FF:000015">
    <property type="entry name" value="Orotidine 5'-phosphate decarboxylase"/>
    <property type="match status" value="1"/>
</dbReference>
<dbReference type="AlphaFoldDB" id="A0A0E0UY68"/>
<dbReference type="EMBL" id="CP002816">
    <property type="protein sequence ID" value="AEH92930.1"/>
    <property type="molecule type" value="Genomic_DNA"/>
</dbReference>
<dbReference type="InterPro" id="IPR001754">
    <property type="entry name" value="OMPdeCOase_dom"/>
</dbReference>
<feature type="binding site" evidence="9 11">
    <location>
        <position position="191"/>
    </location>
    <ligand>
        <name>substrate</name>
    </ligand>
</feature>
<evidence type="ECO:0000256" key="11">
    <source>
        <dbReference type="PIRSR" id="PIRSR614732-2"/>
    </source>
</evidence>
<name>A0A0E0UY68_LISMM</name>
<evidence type="ECO:0000256" key="4">
    <source>
        <dbReference type="ARBA" id="ARBA00022793"/>
    </source>
</evidence>
<feature type="active site" description="For OMPdecase activity" evidence="10">
    <location>
        <position position="60"/>
    </location>
</feature>
<dbReference type="KEGG" id="lmq:LMM7_1925"/>
<evidence type="ECO:0000256" key="10">
    <source>
        <dbReference type="PIRSR" id="PIRSR614732-1"/>
    </source>
</evidence>
<evidence type="ECO:0000256" key="1">
    <source>
        <dbReference type="ARBA" id="ARBA00002356"/>
    </source>
</evidence>
<feature type="active site" description="Proton donor" evidence="9">
    <location>
        <position position="60"/>
    </location>
</feature>
<dbReference type="CDD" id="cd04725">
    <property type="entry name" value="OMP_decarboxylase_like"/>
    <property type="match status" value="1"/>
</dbReference>
<keyword evidence="6 9" id="KW-0456">Lyase</keyword>
<dbReference type="SMART" id="SM00934">
    <property type="entry name" value="OMPdecase"/>
    <property type="match status" value="1"/>
</dbReference>
<dbReference type="PANTHER" id="PTHR32119:SF2">
    <property type="entry name" value="OROTIDINE 5'-PHOSPHATE DECARBOXYLASE"/>
    <property type="match status" value="1"/>
</dbReference>
<comment type="pathway">
    <text evidence="2 9 12">Pyrimidine metabolism; UMP biosynthesis via de novo pathway; UMP from orotate: step 2/2.</text>
</comment>
<accession>A0A0E0UY68</accession>
<sequence length="233" mass="25135">MNKPIIALDFQTYEEVEQFLAKFSGEALSVKVGMELFYSNGPIIVEKIKQQNHEIFLDLKLHDIPNTVKSAMVGLAKLGVDMVNVHAAGGKNMMEAALEGLEIGSGSGKRPKIIAVTQLTSTSEASMQSEQLIKTSLLESVLHYSALTNQAGLNGVVCSALEAEAIKQQNGADFLRVTPGIRLASDAADDQIRVVTPEKARLIGSTDIVVGRSITRANDPVAAYNQVLKEWNV</sequence>
<keyword evidence="4 9" id="KW-0210">Decarboxylase</keyword>
<dbReference type="HAMAP" id="MF_01200_B">
    <property type="entry name" value="OMPdecase_type1_B"/>
    <property type="match status" value="1"/>
</dbReference>
<evidence type="ECO:0000256" key="3">
    <source>
        <dbReference type="ARBA" id="ARBA00011738"/>
    </source>
</evidence>
<feature type="binding site" evidence="9 11">
    <location>
        <position position="9"/>
    </location>
    <ligand>
        <name>substrate</name>
    </ligand>
</feature>
<comment type="subunit">
    <text evidence="3 9">Homodimer.</text>
</comment>
<keyword evidence="5 9" id="KW-0665">Pyrimidine biosynthesis</keyword>
<proteinExistence type="inferred from homology"/>
<dbReference type="PROSITE" id="PS00156">
    <property type="entry name" value="OMPDECASE"/>
    <property type="match status" value="1"/>
</dbReference>
<dbReference type="NCBIfam" id="TIGR01740">
    <property type="entry name" value="pyrF"/>
    <property type="match status" value="1"/>
</dbReference>
<dbReference type="EC" id="4.1.1.23" evidence="9"/>
<evidence type="ECO:0000256" key="6">
    <source>
        <dbReference type="ARBA" id="ARBA00023239"/>
    </source>
</evidence>
<dbReference type="SUPFAM" id="SSF51366">
    <property type="entry name" value="Ribulose-phoshate binding barrel"/>
    <property type="match status" value="1"/>
</dbReference>
<dbReference type="GO" id="GO:0005829">
    <property type="term" value="C:cytosol"/>
    <property type="evidence" value="ECO:0007669"/>
    <property type="project" value="TreeGrafter"/>
</dbReference>
<dbReference type="UniPathway" id="UPA00070">
    <property type="reaction ID" value="UER00120"/>
</dbReference>
<feature type="binding site" evidence="9">
    <location>
        <begin position="58"/>
        <end position="67"/>
    </location>
    <ligand>
        <name>substrate</name>
    </ligand>
</feature>
<dbReference type="Proteomes" id="UP000000486">
    <property type="component" value="Chromosome"/>
</dbReference>
<dbReference type="RefSeq" id="WP_012581113.1">
    <property type="nucleotide sequence ID" value="NC_017537.1"/>
</dbReference>
<dbReference type="PANTHER" id="PTHR32119">
    <property type="entry name" value="OROTIDINE 5'-PHOSPHATE DECARBOXYLASE"/>
    <property type="match status" value="1"/>
</dbReference>
<dbReference type="InterPro" id="IPR047596">
    <property type="entry name" value="OMPdecase_bac"/>
</dbReference>
<feature type="binding site" evidence="9 11">
    <location>
        <position position="211"/>
    </location>
    <ligand>
        <name>substrate</name>
    </ligand>
</feature>
<dbReference type="InterPro" id="IPR018089">
    <property type="entry name" value="OMPdecase_AS"/>
</dbReference>
<gene>
    <name evidence="9 14" type="primary">pyrF</name>
    <name evidence="14" type="ordered locus">LMM7_1925</name>
</gene>
<comment type="catalytic activity">
    <reaction evidence="7 9 12">
        <text>orotidine 5'-phosphate + H(+) = UMP + CO2</text>
        <dbReference type="Rhea" id="RHEA:11596"/>
        <dbReference type="ChEBI" id="CHEBI:15378"/>
        <dbReference type="ChEBI" id="CHEBI:16526"/>
        <dbReference type="ChEBI" id="CHEBI:57538"/>
        <dbReference type="ChEBI" id="CHEBI:57865"/>
        <dbReference type="EC" id="4.1.1.23"/>
    </reaction>
</comment>
<feature type="domain" description="Orotidine 5'-phosphate decarboxylase" evidence="13">
    <location>
        <begin position="3"/>
        <end position="227"/>
    </location>
</feature>
<evidence type="ECO:0000259" key="13">
    <source>
        <dbReference type="SMART" id="SM00934"/>
    </source>
</evidence>
<evidence type="ECO:0000256" key="12">
    <source>
        <dbReference type="RuleBase" id="RU000512"/>
    </source>
</evidence>
<evidence type="ECO:0000256" key="2">
    <source>
        <dbReference type="ARBA" id="ARBA00004861"/>
    </source>
</evidence>
<dbReference type="HOGENOM" id="CLU_067069_1_1_9"/>
<evidence type="ECO:0000313" key="14">
    <source>
        <dbReference type="EMBL" id="AEH92930.1"/>
    </source>
</evidence>
<evidence type="ECO:0000256" key="9">
    <source>
        <dbReference type="HAMAP-Rule" id="MF_01200"/>
    </source>
</evidence>
<dbReference type="Gene3D" id="3.20.20.70">
    <property type="entry name" value="Aldolase class I"/>
    <property type="match status" value="1"/>
</dbReference>